<evidence type="ECO:0000256" key="2">
    <source>
        <dbReference type="SAM" id="Phobius"/>
    </source>
</evidence>
<keyword evidence="2" id="KW-0472">Membrane</keyword>
<feature type="region of interest" description="Disordered" evidence="1">
    <location>
        <begin position="21"/>
        <end position="49"/>
    </location>
</feature>
<dbReference type="EMBL" id="CABVLI010000043">
    <property type="protein sequence ID" value="VVT24319.1"/>
    <property type="molecule type" value="Genomic_DNA"/>
</dbReference>
<keyword evidence="3" id="KW-0732">Signal</keyword>
<evidence type="ECO:0000256" key="1">
    <source>
        <dbReference type="SAM" id="MobiDB-lite"/>
    </source>
</evidence>
<evidence type="ECO:0000313" key="5">
    <source>
        <dbReference type="Proteomes" id="UP000326857"/>
    </source>
</evidence>
<sequence>MPKCYRPPVLAALGLLLTSAQQPNSAPKTGSSARHKQVPPTAAETPYRPYPQRYSETCYEAQNHDTADLCAQWRAVRAAEKATDEARLSTIAAIAGTVLSLITVIGLIITIWQTRGALAEARRGNRLNLIFERRARREAKKAEVDQSKTLEIAERNAGAAMLAAVNMGRAVEVQERATIAANRAYIRFKPVGARFYTATKDDSSINMSLIMSWLNTGKVPARDIRIFTNSCFRPIGHIHPLPFHTDVPAEVFPSLAPGETVIGEPRTFDTSMINALYGGKDELYIWSRIEYDDGFSKERHFEEKSLLVRPLIDVRKAADLNINTSDMFRLTAYLPHTRSG</sequence>
<evidence type="ECO:0000313" key="4">
    <source>
        <dbReference type="EMBL" id="VVT24319.1"/>
    </source>
</evidence>
<proteinExistence type="predicted"/>
<keyword evidence="2" id="KW-1133">Transmembrane helix</keyword>
<feature type="signal peptide" evidence="3">
    <location>
        <begin position="1"/>
        <end position="25"/>
    </location>
</feature>
<accession>A0A5E7ZZ59</accession>
<dbReference type="AlphaFoldDB" id="A0A5E7ZZ59"/>
<evidence type="ECO:0000256" key="3">
    <source>
        <dbReference type="SAM" id="SignalP"/>
    </source>
</evidence>
<dbReference type="Proteomes" id="UP000326857">
    <property type="component" value="Unassembled WGS sequence"/>
</dbReference>
<feature type="transmembrane region" description="Helical" evidence="2">
    <location>
        <begin position="91"/>
        <end position="112"/>
    </location>
</feature>
<reference evidence="4 5" key="1">
    <citation type="submission" date="2019-09" db="EMBL/GenBank/DDBJ databases">
        <authorList>
            <person name="Dittami M. S."/>
        </authorList>
    </citation>
    <scope>NUCLEOTIDE SEQUENCE [LARGE SCALE GENOMIC DNA]</scope>
    <source>
        <strain evidence="4">SPHINGO391</strain>
    </source>
</reference>
<protein>
    <submittedName>
        <fullName evidence="4">Uncharacterized protein</fullName>
    </submittedName>
</protein>
<name>A0A5E7ZZ59_9SPHN</name>
<gene>
    <name evidence="4" type="ORF">SPHINGO391_480087</name>
</gene>
<feature type="chain" id="PRO_5022663563" evidence="3">
    <location>
        <begin position="26"/>
        <end position="340"/>
    </location>
</feature>
<feature type="compositionally biased region" description="Polar residues" evidence="1">
    <location>
        <begin position="21"/>
        <end position="32"/>
    </location>
</feature>
<organism evidence="4 5">
    <name type="scientific">Sphingomonas aurantiaca</name>
    <dbReference type="NCBI Taxonomy" id="185949"/>
    <lineage>
        <taxon>Bacteria</taxon>
        <taxon>Pseudomonadati</taxon>
        <taxon>Pseudomonadota</taxon>
        <taxon>Alphaproteobacteria</taxon>
        <taxon>Sphingomonadales</taxon>
        <taxon>Sphingomonadaceae</taxon>
        <taxon>Sphingomonas</taxon>
    </lineage>
</organism>
<keyword evidence="2" id="KW-0812">Transmembrane</keyword>